<sequence>MIGTSKTDNTVRLTVGQAVVRFLEVQKVERDGQVSTFFGGALGILGHGNVAGVGQALLEEIDRFRFIQGKNEQGMAHIAVGYARQMNRMGAMAVTTSIGPGAANMITAAGTATVNRLPVLLLPSDYFSTRRTGSVLQQIENEQSNDISANDSFKAVSRYWDRIDRPEQLSASLMRAMETLTNPATTGAVTLCLPQDVQAEAYDFDLDLFRERIWRIPRTRPDKDSLAQAAEAIKSSKRPLIIAGGGVVYSSASKVLAEFAEKTGIPVGSTQAGKGALPYDHPMNSGPMGALGLRFANRLAHTADLIIGVGTRYTDFTSASNTMFQNPQVHFVNINVLSFDAHKEAAIPVIGDARETLSELQEVLGDWQVDEDYRSEAVAKADEQRQAVDRMVQHIPGTEGLGQKEVIGIVNEFARPQDVVVNAAGSMPSDLQKLWKAGSPLGYSVEYGYSCMGYEIPAALGMRMADPSREIFSFIGDASFIMYHQDVLTAIQEREKIILLLLDNGGYGSIHSLSMQVGSQGFETKYYYRGDNGRQNLKEPLQVDFPKILEGYGVKTYTVEDADQLHQALRKALASDQITAIYAKVAPVERDDAADAYWEVATPEVAHIESSIKAHQEYERIRDLQRNYL</sequence>
<comment type="similarity">
    <text evidence="1 3">Belongs to the TPP enzyme family.</text>
</comment>
<dbReference type="EMBL" id="VMHJ01000004">
    <property type="protein sequence ID" value="TSJ84958.1"/>
    <property type="molecule type" value="Genomic_DNA"/>
</dbReference>
<dbReference type="AlphaFoldDB" id="A0A556R7T8"/>
<dbReference type="GO" id="GO:0102481">
    <property type="term" value="F:3D-(3,5/4)-trihydroxycyclohexane-1,2-dione hydrolase activity"/>
    <property type="evidence" value="ECO:0007669"/>
    <property type="project" value="UniProtKB-EC"/>
</dbReference>
<feature type="domain" description="Thiamine pyrophosphate enzyme TPP-binding" evidence="5">
    <location>
        <begin position="424"/>
        <end position="581"/>
    </location>
</feature>
<dbReference type="InterPro" id="IPR029061">
    <property type="entry name" value="THDP-binding"/>
</dbReference>
<evidence type="ECO:0000259" key="5">
    <source>
        <dbReference type="Pfam" id="PF02775"/>
    </source>
</evidence>
<dbReference type="Proteomes" id="UP000317536">
    <property type="component" value="Unassembled WGS sequence"/>
</dbReference>
<dbReference type="InterPro" id="IPR000399">
    <property type="entry name" value="TPP-bd_CS"/>
</dbReference>
<dbReference type="PROSITE" id="PS00187">
    <property type="entry name" value="TPP_ENZYMES"/>
    <property type="match status" value="1"/>
</dbReference>
<dbReference type="InterPro" id="IPR029035">
    <property type="entry name" value="DHS-like_NAD/FAD-binding_dom"/>
</dbReference>
<dbReference type="EC" id="3.7.1.22" evidence="7"/>
<evidence type="ECO:0000259" key="6">
    <source>
        <dbReference type="Pfam" id="PF02776"/>
    </source>
</evidence>
<evidence type="ECO:0000256" key="3">
    <source>
        <dbReference type="RuleBase" id="RU362132"/>
    </source>
</evidence>
<dbReference type="SUPFAM" id="SSF52518">
    <property type="entry name" value="Thiamin diphosphate-binding fold (THDP-binding)"/>
    <property type="match status" value="2"/>
</dbReference>
<accession>A0A556R7T8</accession>
<evidence type="ECO:0000259" key="4">
    <source>
        <dbReference type="Pfam" id="PF00205"/>
    </source>
</evidence>
<evidence type="ECO:0000313" key="8">
    <source>
        <dbReference type="Proteomes" id="UP000317536"/>
    </source>
</evidence>
<gene>
    <name evidence="7" type="primary">iolD</name>
    <name evidence="7" type="ORF">FPK29_07135</name>
</gene>
<keyword evidence="2 3" id="KW-0786">Thiamine pyrophosphate</keyword>
<dbReference type="Gene3D" id="3.40.50.1220">
    <property type="entry name" value="TPP-binding domain"/>
    <property type="match status" value="1"/>
</dbReference>
<evidence type="ECO:0000256" key="2">
    <source>
        <dbReference type="ARBA" id="ARBA00023052"/>
    </source>
</evidence>
<keyword evidence="7" id="KW-0378">Hydrolase</keyword>
<dbReference type="GO" id="GO:0003984">
    <property type="term" value="F:acetolactate synthase activity"/>
    <property type="evidence" value="ECO:0007669"/>
    <property type="project" value="TreeGrafter"/>
</dbReference>
<dbReference type="GO" id="GO:0009099">
    <property type="term" value="P:L-valine biosynthetic process"/>
    <property type="evidence" value="ECO:0007669"/>
    <property type="project" value="TreeGrafter"/>
</dbReference>
<proteinExistence type="inferred from homology"/>
<dbReference type="NCBIfam" id="TIGR04377">
    <property type="entry name" value="myo_inos_iolD"/>
    <property type="match status" value="1"/>
</dbReference>
<name>A0A556R7T8_9BIFI</name>
<evidence type="ECO:0000313" key="7">
    <source>
        <dbReference type="EMBL" id="TSJ84958.1"/>
    </source>
</evidence>
<feature type="domain" description="Thiamine pyrophosphate enzyme N-terminal TPP-binding" evidence="6">
    <location>
        <begin position="59"/>
        <end position="139"/>
    </location>
</feature>
<dbReference type="SUPFAM" id="SSF52467">
    <property type="entry name" value="DHS-like NAD/FAD-binding domain"/>
    <property type="match status" value="1"/>
</dbReference>
<dbReference type="InterPro" id="IPR030817">
    <property type="entry name" value="Myo_inos_IolD"/>
</dbReference>
<dbReference type="Gene3D" id="3.40.50.970">
    <property type="match status" value="2"/>
</dbReference>
<dbReference type="GO" id="GO:0000287">
    <property type="term" value="F:magnesium ion binding"/>
    <property type="evidence" value="ECO:0007669"/>
    <property type="project" value="InterPro"/>
</dbReference>
<feature type="domain" description="Thiamine pyrophosphate enzyme central" evidence="4">
    <location>
        <begin position="226"/>
        <end position="360"/>
    </location>
</feature>
<dbReference type="GO" id="GO:0050660">
    <property type="term" value="F:flavin adenine dinucleotide binding"/>
    <property type="evidence" value="ECO:0007669"/>
    <property type="project" value="TreeGrafter"/>
</dbReference>
<dbReference type="Pfam" id="PF02775">
    <property type="entry name" value="TPP_enzyme_C"/>
    <property type="match status" value="1"/>
</dbReference>
<dbReference type="PANTHER" id="PTHR18968:SF9">
    <property type="entry name" value="3D-(3,5_4)-TRIHYDROXYCYCLOHEXANE-1,2-DIONE HYDROLASE"/>
    <property type="match status" value="1"/>
</dbReference>
<dbReference type="GO" id="GO:0005948">
    <property type="term" value="C:acetolactate synthase complex"/>
    <property type="evidence" value="ECO:0007669"/>
    <property type="project" value="TreeGrafter"/>
</dbReference>
<organism evidence="7 8">
    <name type="scientific">Bifidobacterium asteroides</name>
    <dbReference type="NCBI Taxonomy" id="1684"/>
    <lineage>
        <taxon>Bacteria</taxon>
        <taxon>Bacillati</taxon>
        <taxon>Actinomycetota</taxon>
        <taxon>Actinomycetes</taxon>
        <taxon>Bifidobacteriales</taxon>
        <taxon>Bifidobacteriaceae</taxon>
        <taxon>Bifidobacterium</taxon>
    </lineage>
</organism>
<dbReference type="GO" id="GO:0019310">
    <property type="term" value="P:inositol catabolic process"/>
    <property type="evidence" value="ECO:0007669"/>
    <property type="project" value="InterPro"/>
</dbReference>
<dbReference type="InterPro" id="IPR012000">
    <property type="entry name" value="Thiamin_PyroP_enz_cen_dom"/>
</dbReference>
<dbReference type="PANTHER" id="PTHR18968">
    <property type="entry name" value="THIAMINE PYROPHOSPHATE ENZYMES"/>
    <property type="match status" value="1"/>
</dbReference>
<dbReference type="Pfam" id="PF00205">
    <property type="entry name" value="TPP_enzyme_M"/>
    <property type="match status" value="1"/>
</dbReference>
<dbReference type="CDD" id="cd07035">
    <property type="entry name" value="TPP_PYR_POX_like"/>
    <property type="match status" value="1"/>
</dbReference>
<dbReference type="GO" id="GO:0009097">
    <property type="term" value="P:isoleucine biosynthetic process"/>
    <property type="evidence" value="ECO:0007669"/>
    <property type="project" value="TreeGrafter"/>
</dbReference>
<protein>
    <submittedName>
        <fullName evidence="7">3D-(3,5/4)-trihydroxycyclohexane-1,2-dione acylhydrolase (Decyclizing)</fullName>
        <ecNumber evidence="7">3.7.1.22</ecNumber>
    </submittedName>
</protein>
<evidence type="ECO:0000256" key="1">
    <source>
        <dbReference type="ARBA" id="ARBA00007812"/>
    </source>
</evidence>
<comment type="caution">
    <text evidence="7">The sequence shown here is derived from an EMBL/GenBank/DDBJ whole genome shotgun (WGS) entry which is preliminary data.</text>
</comment>
<dbReference type="InterPro" id="IPR045229">
    <property type="entry name" value="TPP_enz"/>
</dbReference>
<dbReference type="InterPro" id="IPR011766">
    <property type="entry name" value="TPP_enzyme_TPP-bd"/>
</dbReference>
<dbReference type="InterPro" id="IPR012001">
    <property type="entry name" value="Thiamin_PyroP_enz_TPP-bd_dom"/>
</dbReference>
<reference evidence="7 8" key="1">
    <citation type="submission" date="2019-07" db="EMBL/GenBank/DDBJ databases">
        <title>Bifidobacterium asteroides genomes.</title>
        <authorList>
            <person name="Zheng H."/>
        </authorList>
    </citation>
    <scope>NUCLEOTIDE SEQUENCE [LARGE SCALE GENOMIC DNA]</scope>
    <source>
        <strain evidence="7 8">W8111</strain>
    </source>
</reference>
<dbReference type="Pfam" id="PF02776">
    <property type="entry name" value="TPP_enzyme_N"/>
    <property type="match status" value="1"/>
</dbReference>
<dbReference type="GO" id="GO:0030976">
    <property type="term" value="F:thiamine pyrophosphate binding"/>
    <property type="evidence" value="ECO:0007669"/>
    <property type="project" value="InterPro"/>
</dbReference>